<gene>
    <name evidence="2" type="ORF">FNL38_10344</name>
</gene>
<protein>
    <submittedName>
        <fullName evidence="2">Uncharacterized protein (TIGR02246 family)</fullName>
    </submittedName>
</protein>
<dbReference type="Pfam" id="PF13577">
    <property type="entry name" value="SnoaL_4"/>
    <property type="match status" value="1"/>
</dbReference>
<proteinExistence type="predicted"/>
<evidence type="ECO:0000259" key="1">
    <source>
        <dbReference type="Pfam" id="PF13577"/>
    </source>
</evidence>
<comment type="caution">
    <text evidence="2">The sequence shown here is derived from an EMBL/GenBank/DDBJ whole genome shotgun (WGS) entry which is preliminary data.</text>
</comment>
<dbReference type="AlphaFoldDB" id="A0A652YQ55"/>
<accession>A0A652YQ55</accession>
<sequence length="169" mass="18284">MTDATALSNSLALVESLIARVELLEDKLAITELLTAYSPAVDSGSADEVANLWLEDGVYDVDTGAMHGRGELRAMVRSAAHQNWIMNGAAHMMTPAHIRIDGNKAVATCHSQLVIKDPENPSGFKVLRITANRWELVKNDGVWKVELRTNALLDGRPEARALLAAGVTN</sequence>
<dbReference type="InterPro" id="IPR032710">
    <property type="entry name" value="NTF2-like_dom_sf"/>
</dbReference>
<evidence type="ECO:0000313" key="2">
    <source>
        <dbReference type="EMBL" id="TYQ04694.1"/>
    </source>
</evidence>
<dbReference type="EMBL" id="VNIQ01000003">
    <property type="protein sequence ID" value="TYQ04694.1"/>
    <property type="molecule type" value="Genomic_DNA"/>
</dbReference>
<dbReference type="NCBIfam" id="TIGR02246">
    <property type="entry name" value="SgcJ/EcaC family oxidoreductase"/>
    <property type="match status" value="1"/>
</dbReference>
<dbReference type="Gene3D" id="3.10.450.50">
    <property type="match status" value="1"/>
</dbReference>
<dbReference type="SUPFAM" id="SSF54427">
    <property type="entry name" value="NTF2-like"/>
    <property type="match status" value="1"/>
</dbReference>
<dbReference type="InterPro" id="IPR011944">
    <property type="entry name" value="Steroid_delta5-4_isomerase"/>
</dbReference>
<name>A0A652YQ55_NOCGL</name>
<reference evidence="2" key="1">
    <citation type="submission" date="2019-07" db="EMBL/GenBank/DDBJ databases">
        <title>Genomic Encyclopedia of Type Strains, Phase IV (KMG-IV): sequencing the most valuable type-strain genomes for metagenomic binning, comparative biology and taxonomic classification.</title>
        <authorList>
            <person name="Goeker M."/>
        </authorList>
    </citation>
    <scope>NUCLEOTIDE SEQUENCE</scope>
    <source>
        <strain evidence="2">DSM 44596</strain>
    </source>
</reference>
<organism evidence="2">
    <name type="scientific">Nocardia globerula</name>
    <dbReference type="NCBI Taxonomy" id="1818"/>
    <lineage>
        <taxon>Bacteria</taxon>
        <taxon>Bacillati</taxon>
        <taxon>Actinomycetota</taxon>
        <taxon>Actinomycetes</taxon>
        <taxon>Mycobacteriales</taxon>
        <taxon>Nocardiaceae</taxon>
        <taxon>Nocardia</taxon>
    </lineage>
</organism>
<dbReference type="InterPro" id="IPR037401">
    <property type="entry name" value="SnoaL-like"/>
</dbReference>
<feature type="domain" description="SnoaL-like" evidence="1">
    <location>
        <begin position="24"/>
        <end position="148"/>
    </location>
</feature>